<dbReference type="PROSITE" id="PS51898">
    <property type="entry name" value="TYR_RECOMBINASE"/>
    <property type="match status" value="1"/>
</dbReference>
<sequence>MPGNQKITDKFVKNLKAPATGNVVTYDTDISGFGIRITHTGHRAFVLTYRFNGPQKRLTIGQYPTWSVSAAREEAKYLKREIAKGFDPLADKIEKREAPTVNDLWEKYQEEHLPTKAERAAKDDASMWKNYILPKFRKTKLASITADQIDKFHREISIDKPVRANRIIEVFRKAFNLAIRWEWVSNNPCSGVKKNNEEPRQRYATDSEITAITDVMRVHKEQTSCDAIRMLLLTGARKTEVLKARWQDIDLEQGVWIKPSAHTKQRKFHRVPLASSTVELLKKRNENNDTHSQWVFEGVIEGNHLTDIKNTWKSIRERSTVILWREDPRLNKFMISLDEQYGPKLTCKKCLAEAETLNINMPVGVMDLRMHDLRHTFASILASSGQGLLSIGALLGHTQQQTTQRYSHLFDEPLREAVNIVGSKIA</sequence>
<dbReference type="Proteomes" id="UP000231658">
    <property type="component" value="Unassembled WGS sequence"/>
</dbReference>
<dbReference type="CDD" id="cd00796">
    <property type="entry name" value="INT_Rci_Hp1_C"/>
    <property type="match status" value="1"/>
</dbReference>
<dbReference type="InterPro" id="IPR013762">
    <property type="entry name" value="Integrase-like_cat_sf"/>
</dbReference>
<dbReference type="Pfam" id="PF13356">
    <property type="entry name" value="Arm-DNA-bind_3"/>
    <property type="match status" value="1"/>
</dbReference>
<dbReference type="GO" id="GO:0003677">
    <property type="term" value="F:DNA binding"/>
    <property type="evidence" value="ECO:0007669"/>
    <property type="project" value="UniProtKB-KW"/>
</dbReference>
<proteinExistence type="inferred from homology"/>
<dbReference type="InterPro" id="IPR011010">
    <property type="entry name" value="DNA_brk_join_enz"/>
</dbReference>
<evidence type="ECO:0000256" key="1">
    <source>
        <dbReference type="ARBA" id="ARBA00008857"/>
    </source>
</evidence>
<dbReference type="InterPro" id="IPR004107">
    <property type="entry name" value="Integrase_SAM-like_N"/>
</dbReference>
<evidence type="ECO:0000256" key="2">
    <source>
        <dbReference type="ARBA" id="ARBA00022908"/>
    </source>
</evidence>
<evidence type="ECO:0000256" key="3">
    <source>
        <dbReference type="ARBA" id="ARBA00023125"/>
    </source>
</evidence>
<evidence type="ECO:0000259" key="5">
    <source>
        <dbReference type="PROSITE" id="PS51898"/>
    </source>
</evidence>
<accession>A0A1C3RF62</accession>
<evidence type="ECO:0000256" key="4">
    <source>
        <dbReference type="ARBA" id="ARBA00023172"/>
    </source>
</evidence>
<dbReference type="Pfam" id="PF00589">
    <property type="entry name" value="Phage_integrase"/>
    <property type="match status" value="2"/>
</dbReference>
<dbReference type="Pfam" id="PF14659">
    <property type="entry name" value="Phage_int_SAM_3"/>
    <property type="match status" value="1"/>
</dbReference>
<dbReference type="InterPro" id="IPR050808">
    <property type="entry name" value="Phage_Integrase"/>
</dbReference>
<dbReference type="InterPro" id="IPR002104">
    <property type="entry name" value="Integrase_catalytic"/>
</dbReference>
<gene>
    <name evidence="6" type="ORF">MTBPR1_140016</name>
</gene>
<dbReference type="PANTHER" id="PTHR30629:SF2">
    <property type="entry name" value="PROPHAGE INTEGRASE INTS-RELATED"/>
    <property type="match status" value="1"/>
</dbReference>
<keyword evidence="4" id="KW-0233">DNA recombination</keyword>
<keyword evidence="2" id="KW-0229">DNA integration</keyword>
<dbReference type="PANTHER" id="PTHR30629">
    <property type="entry name" value="PROPHAGE INTEGRASE"/>
    <property type="match status" value="1"/>
</dbReference>
<feature type="domain" description="Tyr recombinase" evidence="5">
    <location>
        <begin position="199"/>
        <end position="419"/>
    </location>
</feature>
<dbReference type="InterPro" id="IPR025166">
    <property type="entry name" value="Integrase_DNA_bind_dom"/>
</dbReference>
<dbReference type="GO" id="GO:0006310">
    <property type="term" value="P:DNA recombination"/>
    <property type="evidence" value="ECO:0007669"/>
    <property type="project" value="UniProtKB-KW"/>
</dbReference>
<dbReference type="OrthoDB" id="7615137at2"/>
<dbReference type="Gene3D" id="1.10.443.10">
    <property type="entry name" value="Intergrase catalytic core"/>
    <property type="match status" value="1"/>
</dbReference>
<dbReference type="InterPro" id="IPR010998">
    <property type="entry name" value="Integrase_recombinase_N"/>
</dbReference>
<dbReference type="Gene3D" id="1.10.150.130">
    <property type="match status" value="1"/>
</dbReference>
<dbReference type="Gene3D" id="3.30.160.390">
    <property type="entry name" value="Integrase, DNA-binding domain"/>
    <property type="match status" value="1"/>
</dbReference>
<dbReference type="SUPFAM" id="SSF56349">
    <property type="entry name" value="DNA breaking-rejoining enzymes"/>
    <property type="match status" value="1"/>
</dbReference>
<dbReference type="RefSeq" id="WP_069186598.1">
    <property type="nucleotide sequence ID" value="NZ_FLYE01000006.1"/>
</dbReference>
<evidence type="ECO:0000313" key="6">
    <source>
        <dbReference type="EMBL" id="SCA55898.1"/>
    </source>
</evidence>
<evidence type="ECO:0000313" key="7">
    <source>
        <dbReference type="Proteomes" id="UP000231658"/>
    </source>
</evidence>
<dbReference type="STRING" id="1867952.MTBPR1_140016"/>
<dbReference type="EMBL" id="FLYE01000006">
    <property type="protein sequence ID" value="SCA55898.1"/>
    <property type="molecule type" value="Genomic_DNA"/>
</dbReference>
<dbReference type="InterPro" id="IPR038488">
    <property type="entry name" value="Integrase_DNA-bd_sf"/>
</dbReference>
<keyword evidence="3" id="KW-0238">DNA-binding</keyword>
<name>A0A1C3RF62_9PROT</name>
<comment type="similarity">
    <text evidence="1">Belongs to the 'phage' integrase family.</text>
</comment>
<dbReference type="GO" id="GO:0015074">
    <property type="term" value="P:DNA integration"/>
    <property type="evidence" value="ECO:0007669"/>
    <property type="project" value="UniProtKB-KW"/>
</dbReference>
<keyword evidence="7" id="KW-1185">Reference proteome</keyword>
<reference evidence="6 7" key="1">
    <citation type="submission" date="2016-07" db="EMBL/GenBank/DDBJ databases">
        <authorList>
            <person name="Lefevre C.T."/>
        </authorList>
    </citation>
    <scope>NUCLEOTIDE SEQUENCE [LARGE SCALE GENOMIC DNA]</scope>
    <source>
        <strain evidence="6">PR1</strain>
    </source>
</reference>
<organism evidence="6 7">
    <name type="scientific">Candidatus Terasakiella magnetica</name>
    <dbReference type="NCBI Taxonomy" id="1867952"/>
    <lineage>
        <taxon>Bacteria</taxon>
        <taxon>Pseudomonadati</taxon>
        <taxon>Pseudomonadota</taxon>
        <taxon>Alphaproteobacteria</taxon>
        <taxon>Rhodospirillales</taxon>
        <taxon>Terasakiellaceae</taxon>
        <taxon>Terasakiella</taxon>
    </lineage>
</organism>
<protein>
    <submittedName>
        <fullName evidence="6">Phage integrase</fullName>
    </submittedName>
</protein>
<dbReference type="AlphaFoldDB" id="A0A1C3RF62"/>